<comment type="caution">
    <text evidence="1">The sequence shown here is derived from an EMBL/GenBank/DDBJ whole genome shotgun (WGS) entry which is preliminary data.</text>
</comment>
<organism evidence="1 2">
    <name type="scientific">Dyadobacter helix</name>
    <dbReference type="NCBI Taxonomy" id="2822344"/>
    <lineage>
        <taxon>Bacteria</taxon>
        <taxon>Pseudomonadati</taxon>
        <taxon>Bacteroidota</taxon>
        <taxon>Cytophagia</taxon>
        <taxon>Cytophagales</taxon>
        <taxon>Spirosomataceae</taxon>
        <taxon>Dyadobacter</taxon>
    </lineage>
</organism>
<protein>
    <submittedName>
        <fullName evidence="1">Uncharacterized protein</fullName>
    </submittedName>
</protein>
<sequence>MPKFFITLSKVNSRLDFPDGYFFELSVSKIYPLLTEKAGQHSYRLFPYNQSSG</sequence>
<evidence type="ECO:0000313" key="2">
    <source>
        <dbReference type="Proteomes" id="UP000680038"/>
    </source>
</evidence>
<keyword evidence="2" id="KW-1185">Reference proteome</keyword>
<name>A0A916JDP7_9BACT</name>
<proteinExistence type="predicted"/>
<reference evidence="1" key="1">
    <citation type="submission" date="2021-04" db="EMBL/GenBank/DDBJ databases">
        <authorList>
            <person name="Rodrigo-Torres L."/>
            <person name="Arahal R. D."/>
            <person name="Lucena T."/>
        </authorList>
    </citation>
    <scope>NUCLEOTIDE SEQUENCE</scope>
    <source>
        <strain evidence="1">CECT 9275</strain>
    </source>
</reference>
<accession>A0A916JDP7</accession>
<dbReference type="Proteomes" id="UP000680038">
    <property type="component" value="Unassembled WGS sequence"/>
</dbReference>
<gene>
    <name evidence="1" type="ORF">DYBT9275_03017</name>
</gene>
<dbReference type="AlphaFoldDB" id="A0A916JDP7"/>
<evidence type="ECO:0000313" key="1">
    <source>
        <dbReference type="EMBL" id="CAG5002978.1"/>
    </source>
</evidence>
<dbReference type="EMBL" id="CAJRAF010000002">
    <property type="protein sequence ID" value="CAG5002978.1"/>
    <property type="molecule type" value="Genomic_DNA"/>
</dbReference>